<evidence type="ECO:0000313" key="1">
    <source>
        <dbReference type="EMBL" id="KAF5760834.1"/>
    </source>
</evidence>
<sequence>MAGRGTGIIVGGNPKMLAKEVIEDNILSHMSQDIPDIDFEEPMSQKVLSKMKIEPSSLALLAKTALMDSLSWEQ</sequence>
<keyword evidence="2" id="KW-1185">Reference proteome</keyword>
<dbReference type="Gene3D" id="3.40.50.300">
    <property type="entry name" value="P-loop containing nucleotide triphosphate hydrolases"/>
    <property type="match status" value="1"/>
</dbReference>
<dbReference type="AlphaFoldDB" id="A0A9K3DU92"/>
<reference evidence="1" key="1">
    <citation type="journal article" date="2017" name="Nature">
        <title>The sunflower genome provides insights into oil metabolism, flowering and Asterid evolution.</title>
        <authorList>
            <person name="Badouin H."/>
            <person name="Gouzy J."/>
            <person name="Grassa C.J."/>
            <person name="Murat F."/>
            <person name="Staton S.E."/>
            <person name="Cottret L."/>
            <person name="Lelandais-Briere C."/>
            <person name="Owens G.L."/>
            <person name="Carrere S."/>
            <person name="Mayjonade B."/>
            <person name="Legrand L."/>
            <person name="Gill N."/>
            <person name="Kane N.C."/>
            <person name="Bowers J.E."/>
            <person name="Hubner S."/>
            <person name="Bellec A."/>
            <person name="Berard A."/>
            <person name="Berges H."/>
            <person name="Blanchet N."/>
            <person name="Boniface M.C."/>
            <person name="Brunel D."/>
            <person name="Catrice O."/>
            <person name="Chaidir N."/>
            <person name="Claudel C."/>
            <person name="Donnadieu C."/>
            <person name="Faraut T."/>
            <person name="Fievet G."/>
            <person name="Helmstetter N."/>
            <person name="King M."/>
            <person name="Knapp S.J."/>
            <person name="Lai Z."/>
            <person name="Le Paslier M.C."/>
            <person name="Lippi Y."/>
            <person name="Lorenzon L."/>
            <person name="Mandel J.R."/>
            <person name="Marage G."/>
            <person name="Marchand G."/>
            <person name="Marquand E."/>
            <person name="Bret-Mestries E."/>
            <person name="Morien E."/>
            <person name="Nambeesan S."/>
            <person name="Nguyen T."/>
            <person name="Pegot-Espagnet P."/>
            <person name="Pouilly N."/>
            <person name="Raftis F."/>
            <person name="Sallet E."/>
            <person name="Schiex T."/>
            <person name="Thomas J."/>
            <person name="Vandecasteele C."/>
            <person name="Vares D."/>
            <person name="Vear F."/>
            <person name="Vautrin S."/>
            <person name="Crespi M."/>
            <person name="Mangin B."/>
            <person name="Burke J.M."/>
            <person name="Salse J."/>
            <person name="Munos S."/>
            <person name="Vincourt P."/>
            <person name="Rieseberg L.H."/>
            <person name="Langlade N.B."/>
        </authorList>
    </citation>
    <scope>NUCLEOTIDE SEQUENCE</scope>
    <source>
        <tissue evidence="1">Leaves</tissue>
    </source>
</reference>
<dbReference type="InterPro" id="IPR027417">
    <property type="entry name" value="P-loop_NTPase"/>
</dbReference>
<protein>
    <submittedName>
        <fullName evidence="1">Uncharacterized protein</fullName>
    </submittedName>
</protein>
<accession>A0A9K3DU92</accession>
<name>A0A9K3DU92_HELAN</name>
<gene>
    <name evidence="1" type="ORF">HanXRQr2_Chr16g0758041</name>
</gene>
<organism evidence="1 2">
    <name type="scientific">Helianthus annuus</name>
    <name type="common">Common sunflower</name>
    <dbReference type="NCBI Taxonomy" id="4232"/>
    <lineage>
        <taxon>Eukaryota</taxon>
        <taxon>Viridiplantae</taxon>
        <taxon>Streptophyta</taxon>
        <taxon>Embryophyta</taxon>
        <taxon>Tracheophyta</taxon>
        <taxon>Spermatophyta</taxon>
        <taxon>Magnoliopsida</taxon>
        <taxon>eudicotyledons</taxon>
        <taxon>Gunneridae</taxon>
        <taxon>Pentapetalae</taxon>
        <taxon>asterids</taxon>
        <taxon>campanulids</taxon>
        <taxon>Asterales</taxon>
        <taxon>Asteraceae</taxon>
        <taxon>Asteroideae</taxon>
        <taxon>Heliantheae alliance</taxon>
        <taxon>Heliantheae</taxon>
        <taxon>Helianthus</taxon>
    </lineage>
</organism>
<dbReference type="EMBL" id="MNCJ02000331">
    <property type="protein sequence ID" value="KAF5760834.1"/>
    <property type="molecule type" value="Genomic_DNA"/>
</dbReference>
<proteinExistence type="predicted"/>
<comment type="caution">
    <text evidence="1">The sequence shown here is derived from an EMBL/GenBank/DDBJ whole genome shotgun (WGS) entry which is preliminary data.</text>
</comment>
<dbReference type="Gramene" id="mRNA:HanXRQr2_Chr16g0758041">
    <property type="protein sequence ID" value="mRNA:HanXRQr2_Chr16g0758041"/>
    <property type="gene ID" value="HanXRQr2_Chr16g0758041"/>
</dbReference>
<dbReference type="Proteomes" id="UP000215914">
    <property type="component" value="Unassembled WGS sequence"/>
</dbReference>
<evidence type="ECO:0000313" key="2">
    <source>
        <dbReference type="Proteomes" id="UP000215914"/>
    </source>
</evidence>
<reference evidence="1" key="2">
    <citation type="submission" date="2020-06" db="EMBL/GenBank/DDBJ databases">
        <title>Helianthus annuus Genome sequencing and assembly Release 2.</title>
        <authorList>
            <person name="Gouzy J."/>
            <person name="Langlade N."/>
            <person name="Munos S."/>
        </authorList>
    </citation>
    <scope>NUCLEOTIDE SEQUENCE</scope>
    <source>
        <tissue evidence="1">Leaves</tissue>
    </source>
</reference>